<dbReference type="AlphaFoldDB" id="R8BS43"/>
<dbReference type="GeneID" id="19322531"/>
<dbReference type="KEGG" id="tmn:UCRPA7_2298"/>
<feature type="compositionally biased region" description="Low complexity" evidence="2">
    <location>
        <begin position="78"/>
        <end position="88"/>
    </location>
</feature>
<feature type="coiled-coil region" evidence="1">
    <location>
        <begin position="149"/>
        <end position="197"/>
    </location>
</feature>
<organism evidence="3 4">
    <name type="scientific">Phaeoacremonium minimum (strain UCR-PA7)</name>
    <name type="common">Esca disease fungus</name>
    <name type="synonym">Togninia minima</name>
    <dbReference type="NCBI Taxonomy" id="1286976"/>
    <lineage>
        <taxon>Eukaryota</taxon>
        <taxon>Fungi</taxon>
        <taxon>Dikarya</taxon>
        <taxon>Ascomycota</taxon>
        <taxon>Pezizomycotina</taxon>
        <taxon>Sordariomycetes</taxon>
        <taxon>Sordariomycetidae</taxon>
        <taxon>Togniniales</taxon>
        <taxon>Togniniaceae</taxon>
        <taxon>Phaeoacremonium</taxon>
    </lineage>
</organism>
<sequence length="214" mass="24184">MDSATENAAPQAEVRAVEDNSPERGSSEAPIMVEDDEPEAEEGAANNNDSEPQGPGSGSDDPEEEAEVDGRRNDDYQVEQSRVSSQQQDPEGACPNKQCANIQQMLLERIAELERQRAEKDAAHSVEIRELKRKLRKSPEPISESDKLIKDQRAQIDEQKKTIKKQERDHLRKDNIIKQQEKDILKKSKRIEALIERLGRKPGVKNLKTRIVSL</sequence>
<keyword evidence="4" id="KW-1185">Reference proteome</keyword>
<protein>
    <submittedName>
        <fullName evidence="3">Uncharacterized protein</fullName>
    </submittedName>
</protein>
<keyword evidence="1" id="KW-0175">Coiled coil</keyword>
<proteinExistence type="predicted"/>
<dbReference type="RefSeq" id="XP_007913056.1">
    <property type="nucleotide sequence ID" value="XM_007914865.1"/>
</dbReference>
<dbReference type="HOGENOM" id="CLU_1289745_0_0_1"/>
<reference evidence="4" key="1">
    <citation type="journal article" date="2013" name="Genome Announc.">
        <title>Draft genome sequence of the ascomycete Phaeoacremonium aleophilum strain UCR-PA7, a causal agent of the esca disease complex in grapevines.</title>
        <authorList>
            <person name="Blanco-Ulate B."/>
            <person name="Rolshausen P."/>
            <person name="Cantu D."/>
        </authorList>
    </citation>
    <scope>NUCLEOTIDE SEQUENCE [LARGE SCALE GENOMIC DNA]</scope>
    <source>
        <strain evidence="4">UCR-PA7</strain>
    </source>
</reference>
<feature type="compositionally biased region" description="Basic and acidic residues" evidence="2">
    <location>
        <begin position="15"/>
        <end position="26"/>
    </location>
</feature>
<dbReference type="Proteomes" id="UP000014074">
    <property type="component" value="Unassembled WGS sequence"/>
</dbReference>
<evidence type="ECO:0000256" key="1">
    <source>
        <dbReference type="SAM" id="Coils"/>
    </source>
</evidence>
<name>R8BS43_PHAM7</name>
<gene>
    <name evidence="3" type="ORF">UCRPA7_2298</name>
</gene>
<feature type="region of interest" description="Disordered" evidence="2">
    <location>
        <begin position="1"/>
        <end position="97"/>
    </location>
</feature>
<dbReference type="EMBL" id="KB932929">
    <property type="protein sequence ID" value="EOO02187.1"/>
    <property type="molecule type" value="Genomic_DNA"/>
</dbReference>
<accession>R8BS43</accession>
<evidence type="ECO:0000313" key="3">
    <source>
        <dbReference type="EMBL" id="EOO02187.1"/>
    </source>
</evidence>
<feature type="compositionally biased region" description="Acidic residues" evidence="2">
    <location>
        <begin position="33"/>
        <end position="42"/>
    </location>
</feature>
<evidence type="ECO:0000313" key="4">
    <source>
        <dbReference type="Proteomes" id="UP000014074"/>
    </source>
</evidence>
<evidence type="ECO:0000256" key="2">
    <source>
        <dbReference type="SAM" id="MobiDB-lite"/>
    </source>
</evidence>